<dbReference type="Gene3D" id="3.40.1360.10">
    <property type="match status" value="1"/>
</dbReference>
<proteinExistence type="predicted"/>
<gene>
    <name evidence="3" type="ORF">GYN21_02555</name>
</gene>
<feature type="compositionally biased region" description="Basic and acidic residues" evidence="1">
    <location>
        <begin position="1322"/>
        <end position="1357"/>
    </location>
</feature>
<comment type="caution">
    <text evidence="3">The sequence shown here is derived from an EMBL/GenBank/DDBJ whole genome shotgun (WGS) entry which is preliminary data.</text>
</comment>
<accession>A0ABT0AR45</accession>
<protein>
    <submittedName>
        <fullName evidence="3">Toprim domain-containing protein</fullName>
    </submittedName>
</protein>
<feature type="domain" description="Phage-Barnase-EndoU-ColicinE5/D-RelE like nuclease 4" evidence="2">
    <location>
        <begin position="642"/>
        <end position="814"/>
    </location>
</feature>
<dbReference type="Gene3D" id="1.10.10.2910">
    <property type="match status" value="1"/>
</dbReference>
<name>A0ABT0AR45_9LACT</name>
<keyword evidence="4" id="KW-1185">Reference proteome</keyword>
<organism evidence="3 4">
    <name type="scientific">Pseudolactococcus carnosus</name>
    <dbReference type="NCBI Taxonomy" id="2749961"/>
    <lineage>
        <taxon>Bacteria</taxon>
        <taxon>Bacillati</taxon>
        <taxon>Bacillota</taxon>
        <taxon>Bacilli</taxon>
        <taxon>Lactobacillales</taxon>
        <taxon>Streptococcaceae</taxon>
        <taxon>Pseudolactococcus</taxon>
    </lineage>
</organism>
<dbReference type="EMBL" id="JAAECS010000002">
    <property type="protein sequence ID" value="MCJ1989091.1"/>
    <property type="molecule type" value="Genomic_DNA"/>
</dbReference>
<dbReference type="RefSeq" id="WP_244034239.1">
    <property type="nucleotide sequence ID" value="NZ_JAAECS010000002.1"/>
</dbReference>
<sequence>MSKQEKTELDKKFEAARNQLRQKSILEVAQALGMSFNGNEWTEHDSFKLDFKKNRASWYSQGEDYRNMDVFELVMKMRDVPYRDAYQFVKTGDFKQLEIKHDPKEPFEYKLKPFEDATFSAARAYLKNERQLSDETIDFFIDQEVLVQATRRTNVSEVAELAGDYYYDPVVAFKVFDRDKTIIGTSLVGIGDKAVYSLPGTPVKRKQIGWNSDGLGGLNVSIGKPNRIVIAEAPIDLMSYYELHKDELQDVMLVALDGSGTKMPTVKRYVLDLASNGQWSQSLDRSGLAAAFDMVLENTDLFKKREDLITVAVDNDEAGKKMIGMFEKQGIPVVVDLPPLHDGQRKNDWNDELKYIKGGKVVTTTQELAPDMLNSTKIPEEVDQLSDMTLITEKENKKMTSEFTYEQELDAIHEQEIAEKAVAEAELKYIQSQSDELLPLTENEFKYVKDFAVWYQDDLNAREDSAYSMIADTPPDESNYSLTKVRAEELQKMVPNDQVLDGTRIELFVKKIIPLSEVEREKQHELNDELKYIKGGKVVTTIQEKEYQMTEINSQMDIKKAPELTQELLSSDGGTFNRNPSSLSDDITKVALQPVEQAQPAFLTDDLLHFNIKNSKIKVRKEGYFPIKENELRKLNLIAPSLQKTAQFYAQNLSGTTVNYIYKDGSDYSNMAVKFEAENFMHLTGIMPYISDSPRTASETLKDFAEGNGNFDNILVSSAFKDKLTVLPLISEIVDSKSFLLDDLSDVEKFKRLQLDKAIKTEDEELLVAFRDVDGIGMPASVIKLKPNSNLKLQMDEHIEDKTILGVFRERDGIFDTLSINDDLVPDGGKELKSILENGQVENILSSETLLEKEEGTNLVVEEVGFLIADKMRADAEDEGFLIGDSDHVLEPIYLFPDGSLLDGMTTWGREEMLATGSQAIRDLDHFVLTTYIPEALTKGVDNKLPNFEKLGIIRLVPETKVAILPSENITDEQIQTLEKIQPETVVQSWDDKTILLSDLKVQGSIGETKLEPDQNIIDAARAKDVKALSVHLKDGIKQYLNSDQYKLFLDAMSKFHRYSPKNVQMILAQKPDAELIAPAGRWKSEFERFPAKGSKAIYIWDYREKLSKTSDGEVIVDENGKSKKESYFVLSPKFDVSQTTGKDIPKAVYELEDGKAFDQVHAANLYRSLKSVSETKGVPVSFESISNGANGFYSPMEHAITINKGMGQTQTLKTLIHEMAHSDLHNNKAREAHAYTYSNQELQAESVAYVVAQHYGIDTSSYSFGYLANWSNDKVGLSDLEAQLKVVHIEAKDLITRIDTTMEKVVEVQTSKAASNPFKAKLQEEKEKATQAKEVAGDDQIKKDQGVHRQESGRTL</sequence>
<evidence type="ECO:0000313" key="4">
    <source>
        <dbReference type="Proteomes" id="UP001522450"/>
    </source>
</evidence>
<evidence type="ECO:0000313" key="3">
    <source>
        <dbReference type="EMBL" id="MCJ1989091.1"/>
    </source>
</evidence>
<dbReference type="InterPro" id="IPR041420">
    <property type="entry name" value="PBECR4"/>
</dbReference>
<feature type="region of interest" description="Disordered" evidence="1">
    <location>
        <begin position="1317"/>
        <end position="1357"/>
    </location>
</feature>
<evidence type="ECO:0000259" key="2">
    <source>
        <dbReference type="Pfam" id="PF18813"/>
    </source>
</evidence>
<dbReference type="Pfam" id="PF18813">
    <property type="entry name" value="PBECR4"/>
    <property type="match status" value="1"/>
</dbReference>
<evidence type="ECO:0000256" key="1">
    <source>
        <dbReference type="SAM" id="MobiDB-lite"/>
    </source>
</evidence>
<reference evidence="3 4" key="1">
    <citation type="journal article" date="2022" name="Microbiol. Res.">
        <title>Comparative genome analysis, predicted lifestyle and antimicrobial strategies of Lactococcus carnosus and Lactococcus paracarnosus isolated from meat.</title>
        <authorList>
            <person name="Werum V."/>
            <person name="Ehrmann M."/>
            <person name="Vogel R."/>
            <person name="Hilgarth M."/>
        </authorList>
    </citation>
    <scope>NUCLEOTIDE SEQUENCE [LARGE SCALE GENOMIC DNA]</scope>
    <source>
        <strain evidence="3 4">TMW22177</strain>
    </source>
</reference>
<dbReference type="Proteomes" id="UP001522450">
    <property type="component" value="Unassembled WGS sequence"/>
</dbReference>